<evidence type="ECO:0000313" key="10">
    <source>
        <dbReference type="Proteomes" id="UP000184221"/>
    </source>
</evidence>
<evidence type="ECO:0000256" key="2">
    <source>
        <dbReference type="ARBA" id="ARBA00005811"/>
    </source>
</evidence>
<dbReference type="Pfam" id="PF02472">
    <property type="entry name" value="ExbD"/>
    <property type="match status" value="1"/>
</dbReference>
<dbReference type="GO" id="GO:0005886">
    <property type="term" value="C:plasma membrane"/>
    <property type="evidence" value="ECO:0007669"/>
    <property type="project" value="UniProtKB-SubCell"/>
</dbReference>
<keyword evidence="6 8" id="KW-0472">Membrane</keyword>
<evidence type="ECO:0000256" key="3">
    <source>
        <dbReference type="ARBA" id="ARBA00022475"/>
    </source>
</evidence>
<evidence type="ECO:0000256" key="1">
    <source>
        <dbReference type="ARBA" id="ARBA00004162"/>
    </source>
</evidence>
<dbReference type="Proteomes" id="UP000184221">
    <property type="component" value="Unassembled WGS sequence"/>
</dbReference>
<feature type="transmembrane region" description="Helical" evidence="8">
    <location>
        <begin position="21"/>
        <end position="40"/>
    </location>
</feature>
<proteinExistence type="inferred from homology"/>
<comment type="subcellular location">
    <subcellularLocation>
        <location evidence="1">Cell membrane</location>
        <topology evidence="1">Single-pass membrane protein</topology>
    </subcellularLocation>
    <subcellularLocation>
        <location evidence="7">Cell membrane</location>
        <topology evidence="7">Single-pass type II membrane protein</topology>
    </subcellularLocation>
</comment>
<evidence type="ECO:0000256" key="5">
    <source>
        <dbReference type="ARBA" id="ARBA00022989"/>
    </source>
</evidence>
<keyword evidence="4 7" id="KW-0812">Transmembrane</keyword>
<keyword evidence="7" id="KW-0813">Transport</keyword>
<comment type="similarity">
    <text evidence="2 7">Belongs to the ExbD/TolR family.</text>
</comment>
<evidence type="ECO:0000256" key="4">
    <source>
        <dbReference type="ARBA" id="ARBA00022692"/>
    </source>
</evidence>
<gene>
    <name evidence="9" type="ORF">SAMN05443551_1213</name>
</gene>
<evidence type="ECO:0000256" key="6">
    <source>
        <dbReference type="ARBA" id="ARBA00023136"/>
    </source>
</evidence>
<accession>A0A1M5P9V8</accession>
<evidence type="ECO:0000256" key="7">
    <source>
        <dbReference type="RuleBase" id="RU003879"/>
    </source>
</evidence>
<dbReference type="OrthoDB" id="8479787at2"/>
<evidence type="ECO:0000256" key="8">
    <source>
        <dbReference type="SAM" id="Phobius"/>
    </source>
</evidence>
<dbReference type="GO" id="GO:0015031">
    <property type="term" value="P:protein transport"/>
    <property type="evidence" value="ECO:0007669"/>
    <property type="project" value="UniProtKB-KW"/>
</dbReference>
<organism evidence="9 10">
    <name type="scientific">Marivita hallyeonensis</name>
    <dbReference type="NCBI Taxonomy" id="996342"/>
    <lineage>
        <taxon>Bacteria</taxon>
        <taxon>Pseudomonadati</taxon>
        <taxon>Pseudomonadota</taxon>
        <taxon>Alphaproteobacteria</taxon>
        <taxon>Rhodobacterales</taxon>
        <taxon>Roseobacteraceae</taxon>
        <taxon>Marivita</taxon>
    </lineage>
</organism>
<keyword evidence="10" id="KW-1185">Reference proteome</keyword>
<dbReference type="AlphaFoldDB" id="A0A1M5P9V8"/>
<reference evidence="9 10" key="1">
    <citation type="submission" date="2016-11" db="EMBL/GenBank/DDBJ databases">
        <authorList>
            <person name="Jaros S."/>
            <person name="Januszkiewicz K."/>
            <person name="Wedrychowicz H."/>
        </authorList>
    </citation>
    <scope>NUCLEOTIDE SEQUENCE [LARGE SCALE GENOMIC DNA]</scope>
    <source>
        <strain evidence="9 10">DSM 29431</strain>
    </source>
</reference>
<evidence type="ECO:0000313" key="9">
    <source>
        <dbReference type="EMBL" id="SHG98550.1"/>
    </source>
</evidence>
<protein>
    <submittedName>
        <fullName evidence="9">Outer membrane transport energization protein ExbD</fullName>
    </submittedName>
</protein>
<dbReference type="EMBL" id="FQXC01000001">
    <property type="protein sequence ID" value="SHG98550.1"/>
    <property type="molecule type" value="Genomic_DNA"/>
</dbReference>
<dbReference type="STRING" id="996342.SAMN05443551_1213"/>
<name>A0A1M5P9V8_9RHOB</name>
<dbReference type="RefSeq" id="WP_072776535.1">
    <property type="nucleotide sequence ID" value="NZ_FQXC01000001.1"/>
</dbReference>
<dbReference type="InterPro" id="IPR003400">
    <property type="entry name" value="ExbD"/>
</dbReference>
<dbReference type="GO" id="GO:0022857">
    <property type="term" value="F:transmembrane transporter activity"/>
    <property type="evidence" value="ECO:0007669"/>
    <property type="project" value="InterPro"/>
</dbReference>
<keyword evidence="3" id="KW-1003">Cell membrane</keyword>
<sequence length="129" mass="13746">MRRRLRLAPQARRSTREPVVPMINIVFLLLIFFLMTAQIAPPVPFDVSLPSAEGEEETGTSNLFISAEGLIAFDTLRGEAALAESVRVAGTDVVRLNVDASQTAATLAQVLAQLAALGATGVEIVTEGR</sequence>
<keyword evidence="5 8" id="KW-1133">Transmembrane helix</keyword>
<keyword evidence="7" id="KW-0653">Protein transport</keyword>